<dbReference type="Proteomes" id="UP001597188">
    <property type="component" value="Unassembled WGS sequence"/>
</dbReference>
<gene>
    <name evidence="3" type="ORF">ACFQ5L_12640</name>
</gene>
<feature type="transmembrane region" description="Helical" evidence="2">
    <location>
        <begin position="191"/>
        <end position="210"/>
    </location>
</feature>
<reference evidence="4" key="1">
    <citation type="journal article" date="2019" name="Int. J. Syst. Evol. Microbiol.">
        <title>The Global Catalogue of Microorganisms (GCM) 10K type strain sequencing project: providing services to taxonomists for standard genome sequencing and annotation.</title>
        <authorList>
            <consortium name="The Broad Institute Genomics Platform"/>
            <consortium name="The Broad Institute Genome Sequencing Center for Infectious Disease"/>
            <person name="Wu L."/>
            <person name="Ma J."/>
        </authorList>
    </citation>
    <scope>NUCLEOTIDE SEQUENCE [LARGE SCALE GENOMIC DNA]</scope>
    <source>
        <strain evidence="4">CCM 8931</strain>
    </source>
</reference>
<feature type="transmembrane region" description="Helical" evidence="2">
    <location>
        <begin position="431"/>
        <end position="450"/>
    </location>
</feature>
<keyword evidence="2" id="KW-0472">Membrane</keyword>
<feature type="transmembrane region" description="Helical" evidence="2">
    <location>
        <begin position="471"/>
        <end position="489"/>
    </location>
</feature>
<feature type="transmembrane region" description="Helical" evidence="2">
    <location>
        <begin position="357"/>
        <end position="378"/>
    </location>
</feature>
<feature type="transmembrane region" description="Helical" evidence="2">
    <location>
        <begin position="166"/>
        <end position="184"/>
    </location>
</feature>
<feature type="transmembrane region" description="Helical" evidence="2">
    <location>
        <begin position="290"/>
        <end position="308"/>
    </location>
</feature>
<keyword evidence="4" id="KW-1185">Reference proteome</keyword>
<protein>
    <submittedName>
        <fullName evidence="3">ABC transporter permease</fullName>
    </submittedName>
</protein>
<feature type="transmembrane region" description="Helical" evidence="2">
    <location>
        <begin position="84"/>
        <end position="104"/>
    </location>
</feature>
<dbReference type="EMBL" id="JBHTOJ010000046">
    <property type="protein sequence ID" value="MFD1421786.1"/>
    <property type="molecule type" value="Genomic_DNA"/>
</dbReference>
<feature type="transmembrane region" description="Helical" evidence="2">
    <location>
        <begin position="53"/>
        <end position="72"/>
    </location>
</feature>
<feature type="region of interest" description="Disordered" evidence="1">
    <location>
        <begin position="615"/>
        <end position="640"/>
    </location>
</feature>
<proteinExistence type="predicted"/>
<name>A0ABW4C3G7_9LACO</name>
<sequence length="640" mass="73239">MAWLGLIIFIVALIGYDGTLRYLGISPYLAWITAILVQILLLYAFAMLQLLRWGIWIVTGLGIILFGIRFVLGFMGKGRLKFEGLHTFDLWMIALGLAMADVLYHSPLIHYDNFSHWAVIVKFLTFEGRLPGARDAIISFTSYPPATALFITDFVSLTKFSDGTMLVGQFILIWAASYAIFGALRDRTRALMSLTLCFTLAVTYVFNIAIRLNNLLVDYVLPILTIAALVGIYVYRKHPGLLAAHTAIFVAGLLLVKNSATFFVVIIAIYLLYTLIKYTQGSRLQRTWRIAYRWLGTIGLGALPFMWWERHVHQTFTVSKHEISAKAYSQQLNTEGTTKILKVGHKMVNQLLNLNSLSVQGIILINITLLIAWGLIRIGSHKQTNLLKMLVIIDVIFITYFGSLFGMYALSMPYAEAIVLDGYERYMSSTVILNLLIGAIMLVRAMDIGLYEQRFEKRDLRTFRSIFTKNFYQMSTFILLIFSIIMMLSEINGTNFANRYNRNTIPQQFKRIAQPWTHYNRTKILIVDPHAGDVDSYYAGFVAHYYFFTNHATAQENFMETPQQFRQGLQHYRYVAIPEYHHTFTVMMQHAYHQKGVRTGFFKVTKTGLQRLSPSAAKLTPVKKQPTKKKRQPKLYLALP</sequence>
<evidence type="ECO:0000256" key="2">
    <source>
        <dbReference type="SAM" id="Phobius"/>
    </source>
</evidence>
<feature type="transmembrane region" description="Helical" evidence="2">
    <location>
        <begin position="390"/>
        <end position="411"/>
    </location>
</feature>
<feature type="transmembrane region" description="Helical" evidence="2">
    <location>
        <begin position="240"/>
        <end position="256"/>
    </location>
</feature>
<accession>A0ABW4C3G7</accession>
<evidence type="ECO:0000256" key="1">
    <source>
        <dbReference type="SAM" id="MobiDB-lite"/>
    </source>
</evidence>
<feature type="transmembrane region" description="Helical" evidence="2">
    <location>
        <begin position="216"/>
        <end position="235"/>
    </location>
</feature>
<evidence type="ECO:0000313" key="4">
    <source>
        <dbReference type="Proteomes" id="UP001597188"/>
    </source>
</evidence>
<feature type="transmembrane region" description="Helical" evidence="2">
    <location>
        <begin position="6"/>
        <end position="23"/>
    </location>
</feature>
<keyword evidence="2" id="KW-0812">Transmembrane</keyword>
<keyword evidence="2" id="KW-1133">Transmembrane helix</keyword>
<evidence type="ECO:0000313" key="3">
    <source>
        <dbReference type="EMBL" id="MFD1421786.1"/>
    </source>
</evidence>
<feature type="transmembrane region" description="Helical" evidence="2">
    <location>
        <begin position="262"/>
        <end position="278"/>
    </location>
</feature>
<feature type="transmembrane region" description="Helical" evidence="2">
    <location>
        <begin position="28"/>
        <end position="47"/>
    </location>
</feature>
<comment type="caution">
    <text evidence="3">The sequence shown here is derived from an EMBL/GenBank/DDBJ whole genome shotgun (WGS) entry which is preliminary data.</text>
</comment>
<dbReference type="RefSeq" id="WP_137633946.1">
    <property type="nucleotide sequence ID" value="NZ_BJDL01000005.1"/>
</dbReference>
<organism evidence="3 4">
    <name type="scientific">Lactiplantibacillus songbeiensis</name>
    <dbReference type="NCBI Taxonomy" id="2559920"/>
    <lineage>
        <taxon>Bacteria</taxon>
        <taxon>Bacillati</taxon>
        <taxon>Bacillota</taxon>
        <taxon>Bacilli</taxon>
        <taxon>Lactobacillales</taxon>
        <taxon>Lactobacillaceae</taxon>
        <taxon>Lactiplantibacillus</taxon>
    </lineage>
</organism>